<proteinExistence type="inferred from homology"/>
<sequence>MSAQHVVVSTKHLDFIAKLLVNLMDDGKYVSGSLHDNHYGGVSENYGLSLERRTYKSFESPEGATSAPLGLQAGNRYTLHLDIMAPKPDPEVVGSTSQPGTNQTAVVRTDGPSREKMLEDRLTKLIETLNKDMHNSNLKNIAFEIGRPVLEPTAQMKRNPANPYGRFSIDELFKMKIDVVSNNMATTEQMAKITADIAGLGVPSEQVAEVILKMVIMCASVSSSAFLDPDGSIEFSSGAVPVDSIAAIMKKHAGLRKVCRLYAPIVWNSMLVRSQPPSDWQAMGFPFNARFAAFDTFDYVTNTAAIQPVEGIIRRPTSEEVIAHNAHKRLALDRANRNDRFGNLETEYTGGIQGAEITRNHRNANNG</sequence>
<keyword evidence="5" id="KW-1139">Helical capsid protein</keyword>
<evidence type="ECO:0000256" key="9">
    <source>
        <dbReference type="ARBA" id="ARBA00031336"/>
    </source>
</evidence>
<accession>A0A286QI53</accession>
<evidence type="ECO:0000256" key="8">
    <source>
        <dbReference type="ARBA" id="ARBA00023274"/>
    </source>
</evidence>
<evidence type="ECO:0000256" key="7">
    <source>
        <dbReference type="ARBA" id="ARBA00022844"/>
    </source>
</evidence>
<gene>
    <name evidence="11" type="primary">CP</name>
</gene>
<dbReference type="GO" id="GO:0019029">
    <property type="term" value="C:helical viral capsid"/>
    <property type="evidence" value="ECO:0007669"/>
    <property type="project" value="UniProtKB-KW"/>
</dbReference>
<dbReference type="GO" id="GO:1990904">
    <property type="term" value="C:ribonucleoprotein complex"/>
    <property type="evidence" value="ECO:0007669"/>
    <property type="project" value="UniProtKB-KW"/>
</dbReference>
<dbReference type="InterPro" id="IPR013569">
    <property type="entry name" value="Carlavirus_coat_N"/>
</dbReference>
<evidence type="ECO:0000256" key="3">
    <source>
        <dbReference type="ARBA" id="ARBA00007202"/>
    </source>
</evidence>
<comment type="subcellular location">
    <subcellularLocation>
        <location evidence="2">Virion</location>
    </subcellularLocation>
</comment>
<evidence type="ECO:0000256" key="5">
    <source>
        <dbReference type="ARBA" id="ARBA00022497"/>
    </source>
</evidence>
<organism evidence="11">
    <name type="scientific">Kalanchoe latent virus</name>
    <dbReference type="NCBI Taxonomy" id="132477"/>
    <lineage>
        <taxon>Viruses</taxon>
        <taxon>Riboviria</taxon>
        <taxon>Orthornavirae</taxon>
        <taxon>Kitrinoviricota</taxon>
        <taxon>Alsuviricetes</taxon>
        <taxon>Tymovirales</taxon>
        <taxon>Betaflexiviridae</taxon>
        <taxon>Quinvirinae</taxon>
        <taxon>Carlavirus</taxon>
        <taxon>Carlavirus latenskalanchoe</taxon>
    </lineage>
</organism>
<dbReference type="Pfam" id="PF08358">
    <property type="entry name" value="Flexi_CP_N"/>
    <property type="match status" value="1"/>
</dbReference>
<dbReference type="InterPro" id="IPR000052">
    <property type="entry name" value="Pltvir_coat"/>
</dbReference>
<evidence type="ECO:0000256" key="2">
    <source>
        <dbReference type="ARBA" id="ARBA00004328"/>
    </source>
</evidence>
<dbReference type="PRINTS" id="PR00232">
    <property type="entry name" value="POTXCARLCOAT"/>
</dbReference>
<dbReference type="Pfam" id="PF00286">
    <property type="entry name" value="Flexi_CP"/>
    <property type="match status" value="1"/>
</dbReference>
<evidence type="ECO:0000256" key="6">
    <source>
        <dbReference type="ARBA" id="ARBA00022561"/>
    </source>
</evidence>
<keyword evidence="7" id="KW-0946">Virion</keyword>
<keyword evidence="6 11" id="KW-0167">Capsid protein</keyword>
<feature type="domain" description="Potexviruses and carlaviruses coat protein" evidence="10">
    <location>
        <begin position="290"/>
        <end position="305"/>
    </location>
</feature>
<reference evidence="11" key="1">
    <citation type="journal article" date="2017" name="Plant Dis.">
        <title>First report of Kalanchoe mosaic virus and Kalanchoe latent virus in Ghost plant (Graptopetalum paraguayense W.) in Italy.</title>
        <authorList>
            <person name="Sorrentino R."/>
            <person name="Marais A."/>
            <person name="Faure C."/>
            <person name="Theil S."/>
            <person name="Alioto D."/>
            <person name="Candresse T."/>
        </authorList>
    </citation>
    <scope>NUCLEOTIDE SEQUENCE</scope>
    <source>
        <strain evidence="11">R1</strain>
    </source>
</reference>
<dbReference type="GO" id="GO:0005198">
    <property type="term" value="F:structural molecule activity"/>
    <property type="evidence" value="ECO:0007669"/>
    <property type="project" value="InterPro"/>
</dbReference>
<evidence type="ECO:0000313" key="11">
    <source>
        <dbReference type="EMBL" id="APX54981.1"/>
    </source>
</evidence>
<comment type="function">
    <text evidence="1">Required for genome encapsidation. Forms ribonucleoprotein complexes along with TGB1 helicase and viral RNA.</text>
</comment>
<dbReference type="EMBL" id="KY385303">
    <property type="protein sequence ID" value="APX54981.1"/>
    <property type="molecule type" value="Genomic_RNA"/>
</dbReference>
<evidence type="ECO:0000259" key="10">
    <source>
        <dbReference type="PROSITE" id="PS00418"/>
    </source>
</evidence>
<dbReference type="PROSITE" id="PS00418">
    <property type="entry name" value="POTEX_CARLAVIRUS_COAT"/>
    <property type="match status" value="1"/>
</dbReference>
<keyword evidence="8" id="KW-0687">Ribonucleoprotein</keyword>
<name>A0A286QI53_9VIRU</name>
<evidence type="ECO:0000256" key="1">
    <source>
        <dbReference type="ARBA" id="ARBA00004032"/>
    </source>
</evidence>
<protein>
    <recommendedName>
        <fullName evidence="4">Capsid protein</fullName>
    </recommendedName>
    <alternativeName>
        <fullName evidence="9">Coat protein</fullName>
    </alternativeName>
</protein>
<comment type="similarity">
    <text evidence="3">Belongs to the potexviruses coat protein family.</text>
</comment>
<evidence type="ECO:0000256" key="4">
    <source>
        <dbReference type="ARBA" id="ARBA00018091"/>
    </source>
</evidence>